<dbReference type="InterPro" id="IPR045090">
    <property type="entry name" value="Pept_M3A_M3B"/>
</dbReference>
<dbReference type="GO" id="GO:0006627">
    <property type="term" value="P:protein processing involved in protein targeting to mitochondrion"/>
    <property type="evidence" value="ECO:0007669"/>
    <property type="project" value="EnsemblFungi"/>
</dbReference>
<dbReference type="MEROPS" id="M03.006"/>
<comment type="cofactor">
    <cofactor evidence="13">
        <name>Zn(2+)</name>
        <dbReference type="ChEBI" id="CHEBI:29105"/>
    </cofactor>
    <text evidence="13">Binds 1 zinc ion.</text>
</comment>
<dbReference type="GeneID" id="11498907"/>
<dbReference type="OrthoDB" id="17530at2759"/>
<dbReference type="InterPro" id="IPR033851">
    <property type="entry name" value="M3A_MIP"/>
</dbReference>
<dbReference type="PANTHER" id="PTHR11804">
    <property type="entry name" value="PROTEASE M3 THIMET OLIGOPEPTIDASE-RELATED"/>
    <property type="match status" value="1"/>
</dbReference>
<dbReference type="GO" id="GO:0005759">
    <property type="term" value="C:mitochondrial matrix"/>
    <property type="evidence" value="ECO:0007669"/>
    <property type="project" value="UniProtKB-SubCell"/>
</dbReference>
<gene>
    <name evidence="15" type="primary">NDAI0E02010</name>
    <name evidence="15" type="ordered locus">NDAI_0E02010</name>
</gene>
<dbReference type="GO" id="GO:0006518">
    <property type="term" value="P:peptide metabolic process"/>
    <property type="evidence" value="ECO:0007669"/>
    <property type="project" value="TreeGrafter"/>
</dbReference>
<keyword evidence="11 13" id="KW-0482">Metalloprotease</keyword>
<dbReference type="CDD" id="cd06457">
    <property type="entry name" value="M3A_MIP"/>
    <property type="match status" value="1"/>
</dbReference>
<evidence type="ECO:0000256" key="4">
    <source>
        <dbReference type="ARBA" id="ARBA00012441"/>
    </source>
</evidence>
<evidence type="ECO:0000256" key="6">
    <source>
        <dbReference type="ARBA" id="ARBA00022670"/>
    </source>
</evidence>
<dbReference type="PANTHER" id="PTHR11804:SF79">
    <property type="entry name" value="MITOCHONDRIAL INTERMEDIATE PEPTIDASE"/>
    <property type="match status" value="1"/>
</dbReference>
<protein>
    <recommendedName>
        <fullName evidence="5">Mitochondrial intermediate peptidase</fullName>
        <ecNumber evidence="4">3.4.24.59</ecNumber>
    </recommendedName>
</protein>
<dbReference type="InterPro" id="IPR024077">
    <property type="entry name" value="Neurolysin/TOP_dom2"/>
</dbReference>
<evidence type="ECO:0000256" key="9">
    <source>
        <dbReference type="ARBA" id="ARBA00022833"/>
    </source>
</evidence>
<dbReference type="GO" id="GO:0006879">
    <property type="term" value="P:intracellular iron ion homeostasis"/>
    <property type="evidence" value="ECO:0007669"/>
    <property type="project" value="EnsemblFungi"/>
</dbReference>
<evidence type="ECO:0000256" key="5">
    <source>
        <dbReference type="ARBA" id="ARBA00018046"/>
    </source>
</evidence>
<evidence type="ECO:0000256" key="3">
    <source>
        <dbReference type="ARBA" id="ARBA00006040"/>
    </source>
</evidence>
<comment type="similarity">
    <text evidence="3 13">Belongs to the peptidase M3 family.</text>
</comment>
<dbReference type="SUPFAM" id="SSF55486">
    <property type="entry name" value="Metalloproteases ('zincins'), catalytic domain"/>
    <property type="match status" value="1"/>
</dbReference>
<organism evidence="15 16">
    <name type="scientific">Naumovozyma dairenensis (strain ATCC 10597 / BCRC 20456 / CBS 421 / NBRC 0211 / NRRL Y-12639)</name>
    <name type="common">Saccharomyces dairenensis</name>
    <dbReference type="NCBI Taxonomy" id="1071378"/>
    <lineage>
        <taxon>Eukaryota</taxon>
        <taxon>Fungi</taxon>
        <taxon>Dikarya</taxon>
        <taxon>Ascomycota</taxon>
        <taxon>Saccharomycotina</taxon>
        <taxon>Saccharomycetes</taxon>
        <taxon>Saccharomycetales</taxon>
        <taxon>Saccharomycetaceae</taxon>
        <taxon>Naumovozyma</taxon>
    </lineage>
</organism>
<comment type="subcellular location">
    <subcellularLocation>
        <location evidence="2">Mitochondrion matrix</location>
    </subcellularLocation>
</comment>
<evidence type="ECO:0000256" key="2">
    <source>
        <dbReference type="ARBA" id="ARBA00004305"/>
    </source>
</evidence>
<keyword evidence="10" id="KW-0809">Transit peptide</keyword>
<keyword evidence="9 13" id="KW-0862">Zinc</keyword>
<dbReference type="STRING" id="1071378.G0WB97"/>
<accession>G0WB97</accession>
<evidence type="ECO:0000256" key="13">
    <source>
        <dbReference type="RuleBase" id="RU003435"/>
    </source>
</evidence>
<reference evidence="15 16" key="1">
    <citation type="journal article" date="2011" name="Proc. Natl. Acad. Sci. U.S.A.">
        <title>Evolutionary erosion of yeast sex chromosomes by mating-type switching accidents.</title>
        <authorList>
            <person name="Gordon J.L."/>
            <person name="Armisen D."/>
            <person name="Proux-Wera E."/>
            <person name="Oheigeartaigh S.S."/>
            <person name="Byrne K.P."/>
            <person name="Wolfe K.H."/>
        </authorList>
    </citation>
    <scope>NUCLEOTIDE SEQUENCE [LARGE SCALE GENOMIC DNA]</scope>
    <source>
        <strain evidence="16">ATCC 10597 / BCRC 20456 / CBS 421 / NBRC 0211 / NRRL Y-12639</strain>
    </source>
</reference>
<name>G0WB97_NAUDC</name>
<feature type="domain" description="Peptidase M3A/M3B catalytic" evidence="14">
    <location>
        <begin position="294"/>
        <end position="770"/>
    </location>
</feature>
<evidence type="ECO:0000313" key="16">
    <source>
        <dbReference type="Proteomes" id="UP000000689"/>
    </source>
</evidence>
<proteinExistence type="inferred from homology"/>
<dbReference type="OMA" id="ALMFEYM"/>
<dbReference type="eggNOG" id="KOG2090">
    <property type="taxonomic scope" value="Eukaryota"/>
</dbReference>
<evidence type="ECO:0000313" key="15">
    <source>
        <dbReference type="EMBL" id="CCD25017.1"/>
    </source>
</evidence>
<dbReference type="GO" id="GO:0004222">
    <property type="term" value="F:metalloendopeptidase activity"/>
    <property type="evidence" value="ECO:0007669"/>
    <property type="project" value="UniProtKB-EC"/>
</dbReference>
<dbReference type="Gene3D" id="3.40.390.10">
    <property type="entry name" value="Collagenase (Catalytic Domain)"/>
    <property type="match status" value="1"/>
</dbReference>
<dbReference type="KEGG" id="ndi:NDAI_0E02010"/>
<keyword evidence="7 13" id="KW-0479">Metal-binding</keyword>
<dbReference type="HOGENOM" id="CLU_001805_0_0_1"/>
<dbReference type="AlphaFoldDB" id="G0WB97"/>
<keyword evidence="12" id="KW-0496">Mitochondrion</keyword>
<dbReference type="GO" id="GO:0050821">
    <property type="term" value="P:protein stabilization"/>
    <property type="evidence" value="ECO:0007669"/>
    <property type="project" value="EnsemblFungi"/>
</dbReference>
<keyword evidence="8 13" id="KW-0378">Hydrolase</keyword>
<comment type="catalytic activity">
    <reaction evidence="1">
        <text>Release of an N-terminal octapeptide as second stage of processing of some proteins imported into the mitochondrion.</text>
        <dbReference type="EC" id="3.4.24.59"/>
    </reaction>
</comment>
<dbReference type="Pfam" id="PF01432">
    <property type="entry name" value="Peptidase_M3"/>
    <property type="match status" value="1"/>
</dbReference>
<evidence type="ECO:0000256" key="11">
    <source>
        <dbReference type="ARBA" id="ARBA00023049"/>
    </source>
</evidence>
<keyword evidence="6 13" id="KW-0645">Protease</keyword>
<dbReference type="EMBL" id="HE580271">
    <property type="protein sequence ID" value="CCD25017.1"/>
    <property type="molecule type" value="Genomic_DNA"/>
</dbReference>
<dbReference type="InterPro" id="IPR024079">
    <property type="entry name" value="MetalloPept_cat_dom_sf"/>
</dbReference>
<evidence type="ECO:0000256" key="8">
    <source>
        <dbReference type="ARBA" id="ARBA00022801"/>
    </source>
</evidence>
<dbReference type="RefSeq" id="XP_003670260.1">
    <property type="nucleotide sequence ID" value="XM_003670212.1"/>
</dbReference>
<keyword evidence="16" id="KW-1185">Reference proteome</keyword>
<evidence type="ECO:0000256" key="12">
    <source>
        <dbReference type="ARBA" id="ARBA00023128"/>
    </source>
</evidence>
<dbReference type="EC" id="3.4.24.59" evidence="4"/>
<sequence length="778" mass="89487">MMVTRTELKQLRYLRIFRNQVLPTKFYRSSVRRNLWTKQQDPPLKRVFDDSQYWVSINNPNNTYTGKILSQLVPNPATKTTGLFANPYLTTPSGLREFSDVSLAKAKKIIDNLKSDRSLDGKVNFVIELDRLSDTLCRVIDLCEFIRSAHPEEGFIEAAQDCHEKLFEFMNVLNTDRELCELLNETLQDEQVLSKLSEEEKKVGYILLQDFIKSGIYMDSGKKDQFITLSQDISVIGQEYINNINQLARNHIKVKRSELDNAGIEFDVACQLGKDITGKYYKIPTYGHLPFLILKACTDPEIRKKIWVAMHDCSKQQIERLTNLVKIRAFLAHTMGRECYAAYAIDGKMAKNPKDVDEFLKSLMDFLKPKAAKELKFISDLIHNEKGEKPSDDVDEILTAVRPWDREYYTAIHRNKQKHLLLDDYALDVYYPLGNVIQGLSDIFESIYGIRFEPAVAGKGETWSSDVRRLNVVSEKEGLIGIIYCDLFRRQGKTNNAAHFTICCSRQIYPHEDDFSTIQLGTNVDGTKFQLPIISLLCNFNTRCLNSGETICLLALNEIETLFHEMGHAIHSMLGRTRLQNVSGTRCSTDFVELPSVLMEHFARDTRVLKRIGHHYKTGDRVPATLLNRYLEKARFLKDCETFSQAKMAMLDQRLYDKNIVQNIDSVDVVKIYHELEKELEVLVDDESNWCAKFGHLFGYGATYYCYLFDRAIASKVWKKLFEKDPYSRSGGEKFKNDVLKWGGLREPWNCVADVLDNPDLAHGGEKAMKFIGHVDDI</sequence>
<evidence type="ECO:0000259" key="14">
    <source>
        <dbReference type="Pfam" id="PF01432"/>
    </source>
</evidence>
<dbReference type="Proteomes" id="UP000000689">
    <property type="component" value="Chromosome 5"/>
</dbReference>
<dbReference type="InterPro" id="IPR001567">
    <property type="entry name" value="Pept_M3A_M3B_dom"/>
</dbReference>
<dbReference type="Gene3D" id="1.10.1370.10">
    <property type="entry name" value="Neurolysin, domain 3"/>
    <property type="match status" value="1"/>
</dbReference>
<evidence type="ECO:0000256" key="1">
    <source>
        <dbReference type="ARBA" id="ARBA00000436"/>
    </source>
</evidence>
<evidence type="ECO:0000256" key="7">
    <source>
        <dbReference type="ARBA" id="ARBA00022723"/>
    </source>
</evidence>
<evidence type="ECO:0000256" key="10">
    <source>
        <dbReference type="ARBA" id="ARBA00022946"/>
    </source>
</evidence>
<dbReference type="GO" id="GO:0046872">
    <property type="term" value="F:metal ion binding"/>
    <property type="evidence" value="ECO:0007669"/>
    <property type="project" value="UniProtKB-UniRule"/>
</dbReference>